<dbReference type="InterPro" id="IPR020555">
    <property type="entry name" value="MECDP_synthase_CS"/>
</dbReference>
<feature type="binding site" evidence="7">
    <location>
        <begin position="34"/>
        <end position="35"/>
    </location>
    <ligand>
        <name>4-CDP-2-C-methyl-D-erythritol 2-phosphate</name>
        <dbReference type="ChEBI" id="CHEBI:57919"/>
    </ligand>
</feature>
<dbReference type="PANTHER" id="PTHR43181">
    <property type="entry name" value="2-C-METHYL-D-ERYTHRITOL 2,4-CYCLODIPHOSPHATE SYNTHASE, CHLOROPLASTIC"/>
    <property type="match status" value="1"/>
</dbReference>
<evidence type="ECO:0000256" key="4">
    <source>
        <dbReference type="ARBA" id="ARBA00022723"/>
    </source>
</evidence>
<dbReference type="InterPro" id="IPR036571">
    <property type="entry name" value="MECDP_synthase_sf"/>
</dbReference>
<feature type="site" description="Transition state stabilizer" evidence="7">
    <location>
        <position position="34"/>
    </location>
</feature>
<evidence type="ECO:0000256" key="7">
    <source>
        <dbReference type="HAMAP-Rule" id="MF_00107"/>
    </source>
</evidence>
<reference evidence="10 11" key="1">
    <citation type="submission" date="2023-01" db="EMBL/GenBank/DDBJ databases">
        <title>Cultivation and genomic characterization of new, ubiquitous marine nitrite-oxidizing bacteria from the Nitrospirales.</title>
        <authorList>
            <person name="Mueller A.J."/>
            <person name="Daebeler A."/>
            <person name="Herbold C.W."/>
            <person name="Kirkegaard R.H."/>
            <person name="Daims H."/>
        </authorList>
    </citation>
    <scope>NUCLEOTIDE SEQUENCE [LARGE SCALE GENOMIC DNA]</scope>
    <source>
        <strain evidence="10 11">VA</strain>
    </source>
</reference>
<dbReference type="RefSeq" id="WP_312640781.1">
    <property type="nucleotide sequence ID" value="NZ_CP116967.1"/>
</dbReference>
<dbReference type="Pfam" id="PF02542">
    <property type="entry name" value="YgbB"/>
    <property type="match status" value="1"/>
</dbReference>
<evidence type="ECO:0000256" key="3">
    <source>
        <dbReference type="ARBA" id="ARBA00012579"/>
    </source>
</evidence>
<comment type="caution">
    <text evidence="7">Lacks conserved residue(s) required for the propagation of feature annotation.</text>
</comment>
<dbReference type="GO" id="GO:0046872">
    <property type="term" value="F:metal ion binding"/>
    <property type="evidence" value="ECO:0007669"/>
    <property type="project" value="UniProtKB-KW"/>
</dbReference>
<dbReference type="PROSITE" id="PS01350">
    <property type="entry name" value="ISPF"/>
    <property type="match status" value="1"/>
</dbReference>
<dbReference type="AlphaFoldDB" id="A0AA96G8T5"/>
<dbReference type="EC" id="4.6.1.12" evidence="3 7"/>
<keyword evidence="6 7" id="KW-0456">Lyase</keyword>
<evidence type="ECO:0000313" key="11">
    <source>
        <dbReference type="Proteomes" id="UP001302719"/>
    </source>
</evidence>
<comment type="similarity">
    <text evidence="7 8">Belongs to the IspF family.</text>
</comment>
<comment type="subunit">
    <text evidence="7">Homotrimer.</text>
</comment>
<keyword evidence="5 7" id="KW-0414">Isoprene biosynthesis</keyword>
<feature type="binding site" evidence="7">
    <location>
        <begin position="56"/>
        <end position="58"/>
    </location>
    <ligand>
        <name>4-CDP-2-C-methyl-D-erythritol 2-phosphate</name>
        <dbReference type="ChEBI" id="CHEBI:57919"/>
    </ligand>
</feature>
<comment type="cofactor">
    <cofactor evidence="7">
        <name>a divalent metal cation</name>
        <dbReference type="ChEBI" id="CHEBI:60240"/>
    </cofactor>
    <text evidence="7">Binds 1 divalent metal cation per subunit.</text>
</comment>
<dbReference type="CDD" id="cd00554">
    <property type="entry name" value="MECDP_synthase"/>
    <property type="match status" value="1"/>
</dbReference>
<evidence type="ECO:0000256" key="1">
    <source>
        <dbReference type="ARBA" id="ARBA00000200"/>
    </source>
</evidence>
<dbReference type="EMBL" id="CP116967">
    <property type="protein sequence ID" value="WNM56897.1"/>
    <property type="molecule type" value="Genomic_DNA"/>
</dbReference>
<proteinExistence type="inferred from homology"/>
<evidence type="ECO:0000256" key="8">
    <source>
        <dbReference type="RuleBase" id="RU004395"/>
    </source>
</evidence>
<comment type="pathway">
    <text evidence="2 7">Isoprenoid biosynthesis; isopentenyl diphosphate biosynthesis via DXP pathway; isopentenyl diphosphate from 1-deoxy-D-xylulose 5-phosphate: step 4/6.</text>
</comment>
<comment type="function">
    <text evidence="7">Involved in the biosynthesis of isopentenyl diphosphate (IPP) and dimethylallyl diphosphate (DMAPP), two major building blocks of isoprenoid compounds. Catalyzes the conversion of 4-diphosphocytidyl-2-C-methyl-D-erythritol 2-phosphate (CDP-ME2P) to 2-C-methyl-D-erythritol 2,4-cyclodiphosphate (ME-CPP) with a corresponding release of cytidine 5-monophosphate (CMP).</text>
</comment>
<dbReference type="GO" id="GO:0019288">
    <property type="term" value="P:isopentenyl diphosphate biosynthetic process, methylerythritol 4-phosphate pathway"/>
    <property type="evidence" value="ECO:0007669"/>
    <property type="project" value="UniProtKB-UniRule"/>
</dbReference>
<dbReference type="InterPro" id="IPR003526">
    <property type="entry name" value="MECDP_synthase"/>
</dbReference>
<feature type="site" description="Transition state stabilizer" evidence="7">
    <location>
        <position position="133"/>
    </location>
</feature>
<gene>
    <name evidence="7 10" type="primary">ispF</name>
    <name evidence="10" type="ORF">PP769_13025</name>
</gene>
<comment type="catalytic activity">
    <reaction evidence="1 7 8">
        <text>4-CDP-2-C-methyl-D-erythritol 2-phosphate = 2-C-methyl-D-erythritol 2,4-cyclic diphosphate + CMP</text>
        <dbReference type="Rhea" id="RHEA:23864"/>
        <dbReference type="ChEBI" id="CHEBI:57919"/>
        <dbReference type="ChEBI" id="CHEBI:58483"/>
        <dbReference type="ChEBI" id="CHEBI:60377"/>
        <dbReference type="EC" id="4.6.1.12"/>
    </reaction>
</comment>
<evidence type="ECO:0000259" key="9">
    <source>
        <dbReference type="Pfam" id="PF02542"/>
    </source>
</evidence>
<dbReference type="Proteomes" id="UP001302719">
    <property type="component" value="Chromosome"/>
</dbReference>
<feature type="domain" description="2-C-methyl-D-erythritol 2,4-cyclodiphosphate synthase" evidence="9">
    <location>
        <begin position="1"/>
        <end position="154"/>
    </location>
</feature>
<keyword evidence="4 7" id="KW-0479">Metal-binding</keyword>
<sequence>MRVGQGYDIHPFREGRPLILGGVVVPHSQGLDGHSDADALTHAVCDAILGAMGEGDLGTRYPSSNPEYKNLSSLVMLGSVAQSLRDKGFNLVNLDTVILAQAPKLAAYTASMQESLAQVLQVSPSQVNVKVKSGEGIGMIGRTEGIATMAVCLIECTTPL</sequence>
<dbReference type="SUPFAM" id="SSF69765">
    <property type="entry name" value="IpsF-like"/>
    <property type="match status" value="1"/>
</dbReference>
<dbReference type="NCBIfam" id="TIGR00151">
    <property type="entry name" value="ispF"/>
    <property type="match status" value="1"/>
</dbReference>
<evidence type="ECO:0000256" key="6">
    <source>
        <dbReference type="ARBA" id="ARBA00023239"/>
    </source>
</evidence>
<evidence type="ECO:0000256" key="5">
    <source>
        <dbReference type="ARBA" id="ARBA00023229"/>
    </source>
</evidence>
<feature type="binding site" evidence="7">
    <location>
        <begin position="8"/>
        <end position="10"/>
    </location>
    <ligand>
        <name>4-CDP-2-C-methyl-D-erythritol 2-phosphate</name>
        <dbReference type="ChEBI" id="CHEBI:57919"/>
    </ligand>
</feature>
<protein>
    <recommendedName>
        <fullName evidence="3 7">2-C-methyl-D-erythritol 2,4-cyclodiphosphate synthase</fullName>
        <shortName evidence="7">MECDP-synthase</shortName>
        <shortName evidence="7">MECPP-synthase</shortName>
        <shortName evidence="7">MECPS</shortName>
        <ecNumber evidence="3 7">4.6.1.12</ecNumber>
    </recommendedName>
</protein>
<organism evidence="10 11">
    <name type="scientific">Candidatus Nitrospira allomarina</name>
    <dbReference type="NCBI Taxonomy" id="3020900"/>
    <lineage>
        <taxon>Bacteria</taxon>
        <taxon>Pseudomonadati</taxon>
        <taxon>Nitrospirota</taxon>
        <taxon>Nitrospiria</taxon>
        <taxon>Nitrospirales</taxon>
        <taxon>Nitrospiraceae</taxon>
        <taxon>Nitrospira</taxon>
    </lineage>
</organism>
<evidence type="ECO:0000256" key="2">
    <source>
        <dbReference type="ARBA" id="ARBA00004709"/>
    </source>
</evidence>
<dbReference type="PANTHER" id="PTHR43181:SF1">
    <property type="entry name" value="2-C-METHYL-D-ERYTHRITOL 2,4-CYCLODIPHOSPHATE SYNTHASE, CHLOROPLASTIC"/>
    <property type="match status" value="1"/>
</dbReference>
<dbReference type="Gene3D" id="3.30.1330.50">
    <property type="entry name" value="2-C-methyl-D-erythritol 2,4-cyclodiphosphate synthase"/>
    <property type="match status" value="1"/>
</dbReference>
<accession>A0AA96G8T5</accession>
<dbReference type="GO" id="GO:0016114">
    <property type="term" value="P:terpenoid biosynthetic process"/>
    <property type="evidence" value="ECO:0007669"/>
    <property type="project" value="InterPro"/>
</dbReference>
<keyword evidence="11" id="KW-1185">Reference proteome</keyword>
<dbReference type="HAMAP" id="MF_00107">
    <property type="entry name" value="IspF"/>
    <property type="match status" value="1"/>
</dbReference>
<dbReference type="GO" id="GO:0008685">
    <property type="term" value="F:2-C-methyl-D-erythritol 2,4-cyclodiphosphate synthase activity"/>
    <property type="evidence" value="ECO:0007669"/>
    <property type="project" value="UniProtKB-UniRule"/>
</dbReference>
<name>A0AA96G8T5_9BACT</name>
<feature type="binding site" evidence="7">
    <location>
        <position position="42"/>
    </location>
    <ligand>
        <name>a divalent metal cation</name>
        <dbReference type="ChEBI" id="CHEBI:60240"/>
    </ligand>
</feature>
<feature type="binding site" evidence="7">
    <location>
        <position position="10"/>
    </location>
    <ligand>
        <name>a divalent metal cation</name>
        <dbReference type="ChEBI" id="CHEBI:60240"/>
    </ligand>
</feature>
<evidence type="ECO:0000313" key="10">
    <source>
        <dbReference type="EMBL" id="WNM56897.1"/>
    </source>
</evidence>
<feature type="binding site" evidence="7">
    <location>
        <position position="142"/>
    </location>
    <ligand>
        <name>4-CDP-2-C-methyl-D-erythritol 2-phosphate</name>
        <dbReference type="ChEBI" id="CHEBI:57919"/>
    </ligand>
</feature>
<feature type="binding site" evidence="7">
    <location>
        <position position="8"/>
    </location>
    <ligand>
        <name>a divalent metal cation</name>
        <dbReference type="ChEBI" id="CHEBI:60240"/>
    </ligand>
</feature>
<dbReference type="KEGG" id="nall:PP769_13025"/>